<evidence type="ECO:0000313" key="2">
    <source>
        <dbReference type="Proteomes" id="UP000466442"/>
    </source>
</evidence>
<keyword evidence="2" id="KW-1185">Reference proteome</keyword>
<protein>
    <submittedName>
        <fullName evidence="1">Uncharacterized protein</fullName>
    </submittedName>
</protein>
<accession>A0A8S9XZ79</accession>
<dbReference type="EMBL" id="WIXP02000003">
    <property type="protein sequence ID" value="KAF6213588.1"/>
    <property type="molecule type" value="Genomic_DNA"/>
</dbReference>
<reference evidence="1" key="1">
    <citation type="journal article" date="2021" name="Mol. Ecol. Resour.">
        <title>Apolygus lucorum genome provides insights into omnivorousness and mesophyll feeding.</title>
        <authorList>
            <person name="Liu Y."/>
            <person name="Liu H."/>
            <person name="Wang H."/>
            <person name="Huang T."/>
            <person name="Liu B."/>
            <person name="Yang B."/>
            <person name="Yin L."/>
            <person name="Li B."/>
            <person name="Zhang Y."/>
            <person name="Zhang S."/>
            <person name="Jiang F."/>
            <person name="Zhang X."/>
            <person name="Ren Y."/>
            <person name="Wang B."/>
            <person name="Wang S."/>
            <person name="Lu Y."/>
            <person name="Wu K."/>
            <person name="Fan W."/>
            <person name="Wang G."/>
        </authorList>
    </citation>
    <scope>NUCLEOTIDE SEQUENCE</scope>
    <source>
        <strain evidence="1">12Hb</strain>
    </source>
</reference>
<dbReference type="AlphaFoldDB" id="A0A8S9XZ79"/>
<organism evidence="1 2">
    <name type="scientific">Apolygus lucorum</name>
    <name type="common">Small green plant bug</name>
    <name type="synonym">Lygocoris lucorum</name>
    <dbReference type="NCBI Taxonomy" id="248454"/>
    <lineage>
        <taxon>Eukaryota</taxon>
        <taxon>Metazoa</taxon>
        <taxon>Ecdysozoa</taxon>
        <taxon>Arthropoda</taxon>
        <taxon>Hexapoda</taxon>
        <taxon>Insecta</taxon>
        <taxon>Pterygota</taxon>
        <taxon>Neoptera</taxon>
        <taxon>Paraneoptera</taxon>
        <taxon>Hemiptera</taxon>
        <taxon>Heteroptera</taxon>
        <taxon>Panheteroptera</taxon>
        <taxon>Cimicomorpha</taxon>
        <taxon>Miridae</taxon>
        <taxon>Mirini</taxon>
        <taxon>Apolygus</taxon>
    </lineage>
</organism>
<proteinExistence type="predicted"/>
<name>A0A8S9XZ79_APOLU</name>
<evidence type="ECO:0000313" key="1">
    <source>
        <dbReference type="EMBL" id="KAF6213588.1"/>
    </source>
</evidence>
<sequence>MSTHHCPNSLSLGLPSLAFFDPQISYNFSEPVGFKFSSHCYLLQSDRVCLSLLDLWDSSSLSPVTIAHHCLSSLSLSLPSLAFVDPPSPFSEPIGFTFYHCYLLQPDWVPLSLLDLWDSSSLSPVPI</sequence>
<dbReference type="Proteomes" id="UP000466442">
    <property type="component" value="Unassembled WGS sequence"/>
</dbReference>
<comment type="caution">
    <text evidence="1">The sequence shown here is derived from an EMBL/GenBank/DDBJ whole genome shotgun (WGS) entry which is preliminary data.</text>
</comment>
<gene>
    <name evidence="1" type="ORF">GE061_011309</name>
</gene>